<dbReference type="GO" id="GO:0008270">
    <property type="term" value="F:zinc ion binding"/>
    <property type="evidence" value="ECO:0007669"/>
    <property type="project" value="InterPro"/>
</dbReference>
<keyword evidence="1" id="KW-0479">Metal-binding</keyword>
<comment type="caution">
    <text evidence="8">The sequence shown here is derived from an EMBL/GenBank/DDBJ whole genome shotgun (WGS) entry which is preliminary data.</text>
</comment>
<keyword evidence="9" id="KW-1185">Reference proteome</keyword>
<gene>
    <name evidence="8" type="ORF">JX265_003680</name>
</gene>
<dbReference type="InterPro" id="IPR001138">
    <property type="entry name" value="Zn2Cys6_DnaBD"/>
</dbReference>
<dbReference type="InterPro" id="IPR036864">
    <property type="entry name" value="Zn2-C6_fun-type_DNA-bd_sf"/>
</dbReference>
<dbReference type="PROSITE" id="PS50048">
    <property type="entry name" value="ZN2_CY6_FUNGAL_2"/>
    <property type="match status" value="1"/>
</dbReference>
<dbReference type="PROSITE" id="PS00463">
    <property type="entry name" value="ZN2_CY6_FUNGAL_1"/>
    <property type="match status" value="1"/>
</dbReference>
<evidence type="ECO:0000259" key="7">
    <source>
        <dbReference type="PROSITE" id="PS50048"/>
    </source>
</evidence>
<evidence type="ECO:0000256" key="3">
    <source>
        <dbReference type="ARBA" id="ARBA00023015"/>
    </source>
</evidence>
<evidence type="ECO:0000313" key="9">
    <source>
        <dbReference type="Proteomes" id="UP000829685"/>
    </source>
</evidence>
<dbReference type="GO" id="GO:0003677">
    <property type="term" value="F:DNA binding"/>
    <property type="evidence" value="ECO:0007669"/>
    <property type="project" value="UniProtKB-KW"/>
</dbReference>
<dbReference type="Gene3D" id="4.10.240.10">
    <property type="entry name" value="Zn(2)-C6 fungal-type DNA-binding domain"/>
    <property type="match status" value="1"/>
</dbReference>
<proteinExistence type="predicted"/>
<protein>
    <recommendedName>
        <fullName evidence="7">Zn(2)-C6 fungal-type domain-containing protein</fullName>
    </recommendedName>
</protein>
<dbReference type="PANTHER" id="PTHR36206:SF16">
    <property type="entry name" value="TRANSCRIPTION FACTOR DOMAIN-CONTAINING PROTEIN-RELATED"/>
    <property type="match status" value="1"/>
</dbReference>
<keyword evidence="2" id="KW-0862">Zinc</keyword>
<dbReference type="Pfam" id="PF11951">
    <property type="entry name" value="Fungal_trans_2"/>
    <property type="match status" value="1"/>
</dbReference>
<accession>A0A9Q0AS15</accession>
<keyword evidence="6" id="KW-0539">Nucleus</keyword>
<organism evidence="8 9">
    <name type="scientific">Neoarthrinium moseri</name>
    <dbReference type="NCBI Taxonomy" id="1658444"/>
    <lineage>
        <taxon>Eukaryota</taxon>
        <taxon>Fungi</taxon>
        <taxon>Dikarya</taxon>
        <taxon>Ascomycota</taxon>
        <taxon>Pezizomycotina</taxon>
        <taxon>Sordariomycetes</taxon>
        <taxon>Xylariomycetidae</taxon>
        <taxon>Amphisphaeriales</taxon>
        <taxon>Apiosporaceae</taxon>
        <taxon>Neoarthrinium</taxon>
    </lineage>
</organism>
<dbReference type="GO" id="GO:0000981">
    <property type="term" value="F:DNA-binding transcription factor activity, RNA polymerase II-specific"/>
    <property type="evidence" value="ECO:0007669"/>
    <property type="project" value="InterPro"/>
</dbReference>
<reference evidence="8" key="1">
    <citation type="submission" date="2021-03" db="EMBL/GenBank/DDBJ databases">
        <title>Revisited historic fungal species revealed as producer of novel bioactive compounds through whole genome sequencing and comparative genomics.</title>
        <authorList>
            <person name="Vignolle G.A."/>
            <person name="Hochenegger N."/>
            <person name="Mach R.L."/>
            <person name="Mach-Aigner A.R."/>
            <person name="Javad Rahimi M."/>
            <person name="Salim K.A."/>
            <person name="Chan C.M."/>
            <person name="Lim L.B.L."/>
            <person name="Cai F."/>
            <person name="Druzhinina I.S."/>
            <person name="U'Ren J.M."/>
            <person name="Derntl C."/>
        </authorList>
    </citation>
    <scope>NUCLEOTIDE SEQUENCE</scope>
    <source>
        <strain evidence="8">TUCIM 5799</strain>
    </source>
</reference>
<dbReference type="Pfam" id="PF00172">
    <property type="entry name" value="Zn_clus"/>
    <property type="match status" value="1"/>
</dbReference>
<dbReference type="InterPro" id="IPR052360">
    <property type="entry name" value="Transcr_Regulatory_Proteins"/>
</dbReference>
<evidence type="ECO:0000256" key="6">
    <source>
        <dbReference type="ARBA" id="ARBA00023242"/>
    </source>
</evidence>
<keyword evidence="4" id="KW-0238">DNA-binding</keyword>
<dbReference type="Proteomes" id="UP000829685">
    <property type="component" value="Unassembled WGS sequence"/>
</dbReference>
<feature type="domain" description="Zn(2)-C6 fungal-type" evidence="7">
    <location>
        <begin position="12"/>
        <end position="40"/>
    </location>
</feature>
<dbReference type="InterPro" id="IPR021858">
    <property type="entry name" value="Fun_TF"/>
</dbReference>
<sequence>MPRQGMQKVKTGCITCKIRKVKCDEARPSCHRCVNTGRKCDGYIPAVAGTYSWTQLLDKNRPAPSVDSSEKRAIDFFLREIAPVLSRSNDSYFWTDMVVQLCYQNGAVKHAVLAIGSLYRTFSSGQYGSLEHKKQDLLATGHYTEAIRQSRRVNARETSLVLCLLFVCIEFLRGESEAAIEHCRHGINILNEPLTGSHSINERISAAFSRLCIFPFFFGATPNTFPYLNIPSPEVLGPFQTVNDASSALDVLLTRAIRFVRSADAHRLGVQPSSEPDISTLQARQEIESVLDHWFAAYHLLKTEKRQVSPPDYTGQLVEIRWLICKIWIGTCLAREETVYDGHMERFRTILDLSLEAAAVFAALPSERLQQKFSWEWGFSPLLAFVVIKCRCLRVRTAAWHLMQTLALPRESLWDKVALASLGRRTIEIEHELAEDIDLDQVVDHGIFPPEDKRIRDSFMYNETALRPLAGGQYAEHRKTCFLMQNPMGDGHLVRDEWLVV</sequence>
<dbReference type="PANTHER" id="PTHR36206">
    <property type="entry name" value="ASPERCRYPTIN BIOSYNTHESIS CLUSTER-SPECIFIC TRANSCRIPTION REGULATOR ATNN-RELATED"/>
    <property type="match status" value="1"/>
</dbReference>
<dbReference type="EMBL" id="JAFIMR010000006">
    <property type="protein sequence ID" value="KAI1877672.1"/>
    <property type="molecule type" value="Genomic_DNA"/>
</dbReference>
<name>A0A9Q0AS15_9PEZI</name>
<evidence type="ECO:0000256" key="1">
    <source>
        <dbReference type="ARBA" id="ARBA00022723"/>
    </source>
</evidence>
<keyword evidence="5" id="KW-0804">Transcription</keyword>
<dbReference type="AlphaFoldDB" id="A0A9Q0AS15"/>
<dbReference type="SMART" id="SM00066">
    <property type="entry name" value="GAL4"/>
    <property type="match status" value="1"/>
</dbReference>
<dbReference type="CDD" id="cd00067">
    <property type="entry name" value="GAL4"/>
    <property type="match status" value="1"/>
</dbReference>
<dbReference type="CDD" id="cd12148">
    <property type="entry name" value="fungal_TF_MHR"/>
    <property type="match status" value="1"/>
</dbReference>
<evidence type="ECO:0000256" key="2">
    <source>
        <dbReference type="ARBA" id="ARBA00022833"/>
    </source>
</evidence>
<keyword evidence="3" id="KW-0805">Transcription regulation</keyword>
<dbReference type="SUPFAM" id="SSF57701">
    <property type="entry name" value="Zn2/Cys6 DNA-binding domain"/>
    <property type="match status" value="1"/>
</dbReference>
<evidence type="ECO:0000256" key="5">
    <source>
        <dbReference type="ARBA" id="ARBA00023163"/>
    </source>
</evidence>
<evidence type="ECO:0000313" key="8">
    <source>
        <dbReference type="EMBL" id="KAI1877672.1"/>
    </source>
</evidence>
<evidence type="ECO:0000256" key="4">
    <source>
        <dbReference type="ARBA" id="ARBA00023125"/>
    </source>
</evidence>